<feature type="non-terminal residue" evidence="2">
    <location>
        <position position="77"/>
    </location>
</feature>
<feature type="compositionally biased region" description="Basic and acidic residues" evidence="1">
    <location>
        <begin position="1"/>
        <end position="12"/>
    </location>
</feature>
<evidence type="ECO:0000256" key="1">
    <source>
        <dbReference type="SAM" id="MobiDB-lite"/>
    </source>
</evidence>
<dbReference type="EMBL" id="OV170223">
    <property type="protein sequence ID" value="CAH0722264.1"/>
    <property type="molecule type" value="Genomic_DNA"/>
</dbReference>
<evidence type="ECO:0000313" key="3">
    <source>
        <dbReference type="Proteomes" id="UP000838878"/>
    </source>
</evidence>
<feature type="region of interest" description="Disordered" evidence="1">
    <location>
        <begin position="1"/>
        <end position="21"/>
    </location>
</feature>
<proteinExistence type="predicted"/>
<dbReference type="AlphaFoldDB" id="A0A8J9Y9C9"/>
<keyword evidence="3" id="KW-1185">Reference proteome</keyword>
<name>A0A8J9Y9C9_9NEOP</name>
<evidence type="ECO:0000313" key="2">
    <source>
        <dbReference type="EMBL" id="CAH0722264.1"/>
    </source>
</evidence>
<reference evidence="2" key="1">
    <citation type="submission" date="2021-12" db="EMBL/GenBank/DDBJ databases">
        <authorList>
            <person name="Martin H S."/>
        </authorList>
    </citation>
    <scope>NUCLEOTIDE SEQUENCE</scope>
</reference>
<organism evidence="2 3">
    <name type="scientific">Brenthis ino</name>
    <name type="common">lesser marbled fritillary</name>
    <dbReference type="NCBI Taxonomy" id="405034"/>
    <lineage>
        <taxon>Eukaryota</taxon>
        <taxon>Metazoa</taxon>
        <taxon>Ecdysozoa</taxon>
        <taxon>Arthropoda</taxon>
        <taxon>Hexapoda</taxon>
        <taxon>Insecta</taxon>
        <taxon>Pterygota</taxon>
        <taxon>Neoptera</taxon>
        <taxon>Endopterygota</taxon>
        <taxon>Lepidoptera</taxon>
        <taxon>Glossata</taxon>
        <taxon>Ditrysia</taxon>
        <taxon>Papilionoidea</taxon>
        <taxon>Nymphalidae</taxon>
        <taxon>Heliconiinae</taxon>
        <taxon>Argynnini</taxon>
        <taxon>Brenthis</taxon>
    </lineage>
</organism>
<dbReference type="Proteomes" id="UP000838878">
    <property type="component" value="Chromosome 3"/>
</dbReference>
<protein>
    <submittedName>
        <fullName evidence="2">Uncharacterized protein</fullName>
    </submittedName>
</protein>
<sequence length="77" mass="8324">MRQEAHRTESERPWGFTANGRSAAGGWGSWLGHAGLGRSRELYGAPHLVGVEGQVAAAMPPARLSHDVCPWASRMRS</sequence>
<gene>
    <name evidence="2" type="ORF">BINO364_LOCUS8256</name>
</gene>
<accession>A0A8J9Y9C9</accession>